<dbReference type="EMBL" id="LT906439">
    <property type="protein sequence ID" value="SNU86160.1"/>
    <property type="molecule type" value="Genomic_DNA"/>
</dbReference>
<gene>
    <name evidence="3" type="ORF">SAMEA4412692_00106</name>
</gene>
<evidence type="ECO:0000313" key="4">
    <source>
        <dbReference type="Proteomes" id="UP000215185"/>
    </source>
</evidence>
<dbReference type="OrthoDB" id="2213141at2"/>
<dbReference type="AlphaFoldDB" id="A0A239SL52"/>
<evidence type="ECO:0000256" key="1">
    <source>
        <dbReference type="SAM" id="MobiDB-lite"/>
    </source>
</evidence>
<dbReference type="Gene3D" id="3.90.70.10">
    <property type="entry name" value="Cysteine proteinases"/>
    <property type="match status" value="1"/>
</dbReference>
<dbReference type="InterPro" id="IPR039564">
    <property type="entry name" value="Peptidase_C39-like"/>
</dbReference>
<feature type="domain" description="Peptidase C39-like" evidence="2">
    <location>
        <begin position="118"/>
        <end position="261"/>
    </location>
</feature>
<dbReference type="KEGG" id="smen:SAMEA4412692_0106"/>
<keyword evidence="4" id="KW-1185">Reference proteome</keyword>
<protein>
    <submittedName>
        <fullName evidence="3">Putative lipoprotein</fullName>
    </submittedName>
</protein>
<accession>A0A239SL52</accession>
<dbReference type="eggNOG" id="COG0457">
    <property type="taxonomic scope" value="Bacteria"/>
</dbReference>
<name>A0A239SL52_9STRE</name>
<feature type="compositionally biased region" description="Polar residues" evidence="1">
    <location>
        <begin position="74"/>
        <end position="95"/>
    </location>
</feature>
<evidence type="ECO:0000259" key="2">
    <source>
        <dbReference type="Pfam" id="PF13529"/>
    </source>
</evidence>
<sequence>MVDFKAIKFLTAALLCVTLLVGCQSKSRDVGKAANTTKTSSQQKTSGKEASQESSSSETDSLTDEAKRSKEKTIATTERSGAAVSTDNTPPLSQDTIDKINGQGQNSGQGGTKHQLQVTQQVQRDWNTCAPTTVSMMLSARGVTASQEELAQAMGTDDSFGTHNTDAIRVLNRYLFGYEQPTGNQSGYRLATVTTADLNSEEMRVFKERLKQNIADGYPMYYTFDNARIYPGSSGEHNVIGTGYQLTEDGSDIAYLYYIDPSYTQQDPTYGGLKKITPQELFHAMLTCVEPNYGW</sequence>
<dbReference type="Proteomes" id="UP000215185">
    <property type="component" value="Chromosome 1"/>
</dbReference>
<organism evidence="3 4">
    <name type="scientific">Streptococcus merionis</name>
    <dbReference type="NCBI Taxonomy" id="400065"/>
    <lineage>
        <taxon>Bacteria</taxon>
        <taxon>Bacillati</taxon>
        <taxon>Bacillota</taxon>
        <taxon>Bacilli</taxon>
        <taxon>Lactobacillales</taxon>
        <taxon>Streptococcaceae</taxon>
        <taxon>Streptococcus</taxon>
    </lineage>
</organism>
<dbReference type="RefSeq" id="WP_018373000.1">
    <property type="nucleotide sequence ID" value="NZ_LT906439.1"/>
</dbReference>
<feature type="region of interest" description="Disordered" evidence="1">
    <location>
        <begin position="29"/>
        <end position="113"/>
    </location>
</feature>
<dbReference type="Pfam" id="PF13529">
    <property type="entry name" value="Peptidase_C39_2"/>
    <property type="match status" value="1"/>
</dbReference>
<evidence type="ECO:0000313" key="3">
    <source>
        <dbReference type="EMBL" id="SNU86160.1"/>
    </source>
</evidence>
<keyword evidence="3" id="KW-0449">Lipoprotein</keyword>
<reference evidence="3 4" key="1">
    <citation type="submission" date="2017-06" db="EMBL/GenBank/DDBJ databases">
        <authorList>
            <consortium name="Pathogen Informatics"/>
        </authorList>
    </citation>
    <scope>NUCLEOTIDE SEQUENCE [LARGE SCALE GENOMIC DNA]</scope>
    <source>
        <strain evidence="3 4">NCTC13788</strain>
    </source>
</reference>
<dbReference type="PROSITE" id="PS51257">
    <property type="entry name" value="PROKAR_LIPOPROTEIN"/>
    <property type="match status" value="1"/>
</dbReference>
<feature type="compositionally biased region" description="Low complexity" evidence="1">
    <location>
        <begin position="36"/>
        <end position="45"/>
    </location>
</feature>
<dbReference type="STRING" id="1123308.GCA_000380085_00437"/>
<proteinExistence type="predicted"/>
<feature type="compositionally biased region" description="Basic and acidic residues" evidence="1">
    <location>
        <begin position="64"/>
        <end position="73"/>
    </location>
</feature>